<name>A0A2T2N918_CORCC</name>
<accession>A0A2T2N918</accession>
<gene>
    <name evidence="1" type="ORF">BS50DRAFT_592208</name>
</gene>
<reference evidence="1 2" key="1">
    <citation type="journal article" date="2018" name="Front. Microbiol.">
        <title>Genome-Wide Analysis of Corynespora cassiicola Leaf Fall Disease Putative Effectors.</title>
        <authorList>
            <person name="Lopez D."/>
            <person name="Ribeiro S."/>
            <person name="Label P."/>
            <person name="Fumanal B."/>
            <person name="Venisse J.S."/>
            <person name="Kohler A."/>
            <person name="de Oliveira R.R."/>
            <person name="Labutti K."/>
            <person name="Lipzen A."/>
            <person name="Lail K."/>
            <person name="Bauer D."/>
            <person name="Ohm R.A."/>
            <person name="Barry K.W."/>
            <person name="Spatafora J."/>
            <person name="Grigoriev I.V."/>
            <person name="Martin F.M."/>
            <person name="Pujade-Renaud V."/>
        </authorList>
    </citation>
    <scope>NUCLEOTIDE SEQUENCE [LARGE SCALE GENOMIC DNA]</scope>
    <source>
        <strain evidence="1 2">Philippines</strain>
    </source>
</reference>
<organism evidence="1 2">
    <name type="scientific">Corynespora cassiicola Philippines</name>
    <dbReference type="NCBI Taxonomy" id="1448308"/>
    <lineage>
        <taxon>Eukaryota</taxon>
        <taxon>Fungi</taxon>
        <taxon>Dikarya</taxon>
        <taxon>Ascomycota</taxon>
        <taxon>Pezizomycotina</taxon>
        <taxon>Dothideomycetes</taxon>
        <taxon>Pleosporomycetidae</taxon>
        <taxon>Pleosporales</taxon>
        <taxon>Corynesporascaceae</taxon>
        <taxon>Corynespora</taxon>
    </lineage>
</organism>
<dbReference type="Proteomes" id="UP000240883">
    <property type="component" value="Unassembled WGS sequence"/>
</dbReference>
<sequence>MSEHREREVWDLGELHQFGLEFNEEYQSLPDSRNMVFYRIYDEPYWFPETATLKFRPHGLKIDILAFEEYRLEIYALVNVDFHIMYVYGSRPGYHKLDWITVRDKVTFCNEVGLFMEPCRHFPSGTLCSDGGYARVLILHFFLFEGHLSKFSNYGGFRIYVKTACKMVHRYLNNPDWLRDGGGGYPVEFMSAPSDLDSCFYDSNAGDGDDVSTQKETSQVVFRRVLKERVQRRLKNLDTSLAKISVMERKMKVRKFEEALKIDDNVLH</sequence>
<proteinExistence type="predicted"/>
<evidence type="ECO:0000313" key="2">
    <source>
        <dbReference type="Proteomes" id="UP000240883"/>
    </source>
</evidence>
<protein>
    <submittedName>
        <fullName evidence="1">Uncharacterized protein</fullName>
    </submittedName>
</protein>
<dbReference type="AlphaFoldDB" id="A0A2T2N918"/>
<dbReference type="EMBL" id="KZ678142">
    <property type="protein sequence ID" value="PSN61961.1"/>
    <property type="molecule type" value="Genomic_DNA"/>
</dbReference>
<keyword evidence="2" id="KW-1185">Reference proteome</keyword>
<evidence type="ECO:0000313" key="1">
    <source>
        <dbReference type="EMBL" id="PSN61961.1"/>
    </source>
</evidence>